<reference evidence="3" key="1">
    <citation type="submission" date="2023-07" db="EMBL/GenBank/DDBJ databases">
        <authorList>
            <person name="Luz R."/>
            <person name="Cordeiro R."/>
            <person name="Fonseca A."/>
            <person name="Goncalves V."/>
        </authorList>
    </citation>
    <scope>NUCLEOTIDE SEQUENCE [LARGE SCALE GENOMIC DNA]</scope>
    <source>
        <strain evidence="3">BACA0444</strain>
    </source>
</reference>
<dbReference type="RefSeq" id="WP_322878581.1">
    <property type="nucleotide sequence ID" value="NZ_JAVMIP010000011.1"/>
</dbReference>
<dbReference type="EMBL" id="JAVMIP010000011">
    <property type="protein sequence ID" value="MDS3861337.1"/>
    <property type="molecule type" value="Genomic_DNA"/>
</dbReference>
<keyword evidence="3" id="KW-1185">Reference proteome</keyword>
<gene>
    <name evidence="2" type="ORF">RIF25_11010</name>
</gene>
<keyword evidence="1" id="KW-0812">Transmembrane</keyword>
<feature type="transmembrane region" description="Helical" evidence="1">
    <location>
        <begin position="20"/>
        <end position="36"/>
    </location>
</feature>
<evidence type="ECO:0000313" key="3">
    <source>
        <dbReference type="Proteomes" id="UP001268256"/>
    </source>
</evidence>
<sequence>MNVKPLSSISRNPAKLLKRLTLPGIIFLWTIASLSYEAQWDFNLIFRYYGWVFTAQVAFLIYFLPKINWQQIKGSFLNKNNS</sequence>
<feature type="transmembrane region" description="Helical" evidence="1">
    <location>
        <begin position="48"/>
        <end position="65"/>
    </location>
</feature>
<keyword evidence="1" id="KW-1133">Transmembrane helix</keyword>
<evidence type="ECO:0000256" key="1">
    <source>
        <dbReference type="SAM" id="Phobius"/>
    </source>
</evidence>
<name>A0AAE4FTL9_9CYAN</name>
<proteinExistence type="predicted"/>
<protein>
    <submittedName>
        <fullName evidence="2">Uncharacterized protein</fullName>
    </submittedName>
</protein>
<keyword evidence="1" id="KW-0472">Membrane</keyword>
<organism evidence="2 3">
    <name type="scientific">Pseudocalidococcus azoricus BACA0444</name>
    <dbReference type="NCBI Taxonomy" id="2918990"/>
    <lineage>
        <taxon>Bacteria</taxon>
        <taxon>Bacillati</taxon>
        <taxon>Cyanobacteriota</taxon>
        <taxon>Cyanophyceae</taxon>
        <taxon>Acaryochloridales</taxon>
        <taxon>Thermosynechococcaceae</taxon>
        <taxon>Pseudocalidococcus</taxon>
        <taxon>Pseudocalidococcus azoricus</taxon>
    </lineage>
</organism>
<dbReference type="Proteomes" id="UP001268256">
    <property type="component" value="Unassembled WGS sequence"/>
</dbReference>
<dbReference type="AlphaFoldDB" id="A0AAE4FTL9"/>
<evidence type="ECO:0000313" key="2">
    <source>
        <dbReference type="EMBL" id="MDS3861337.1"/>
    </source>
</evidence>
<accession>A0AAE4FTL9</accession>
<comment type="caution">
    <text evidence="2">The sequence shown here is derived from an EMBL/GenBank/DDBJ whole genome shotgun (WGS) entry which is preliminary data.</text>
</comment>